<dbReference type="EMBL" id="JBBGZA010000001">
    <property type="protein sequence ID" value="MEJ5093084.1"/>
    <property type="molecule type" value="Genomic_DNA"/>
</dbReference>
<dbReference type="PANTHER" id="PTHR22777">
    <property type="entry name" value="HEMOLYSIN-RELATED"/>
    <property type="match status" value="1"/>
</dbReference>
<keyword evidence="8" id="KW-1185">Reference proteome</keyword>
<comment type="caution">
    <text evidence="7">The sequence shown here is derived from an EMBL/GenBank/DDBJ whole genome shotgun (WGS) entry which is preliminary data.</text>
</comment>
<dbReference type="RefSeq" id="WP_132883309.1">
    <property type="nucleotide sequence ID" value="NZ_JBBGZA010000001.1"/>
</dbReference>
<dbReference type="Gene3D" id="3.10.580.10">
    <property type="entry name" value="CBS-domain"/>
    <property type="match status" value="1"/>
</dbReference>
<proteinExistence type="inferred from homology"/>
<feature type="domain" description="CBS" evidence="6">
    <location>
        <begin position="87"/>
        <end position="145"/>
    </location>
</feature>
<evidence type="ECO:0000313" key="8">
    <source>
        <dbReference type="Proteomes" id="UP001380365"/>
    </source>
</evidence>
<reference evidence="7 8" key="1">
    <citation type="submission" date="2023-12" db="EMBL/GenBank/DDBJ databases">
        <title>Gut-associated functions are favored during microbiome assembly across C. elegans life.</title>
        <authorList>
            <person name="Zimmermann J."/>
        </authorList>
    </citation>
    <scope>NUCLEOTIDE SEQUENCE [LARGE SCALE GENOMIC DNA]</scope>
    <source>
        <strain evidence="7 8">JUb134</strain>
    </source>
</reference>
<dbReference type="SMART" id="SM00116">
    <property type="entry name" value="CBS"/>
    <property type="match status" value="2"/>
</dbReference>
<name>A0ABU8Q212_9SPHN</name>
<protein>
    <submittedName>
        <fullName evidence="7">Hemolysin family protein</fullName>
    </submittedName>
</protein>
<dbReference type="InterPro" id="IPR046342">
    <property type="entry name" value="CBS_dom_sf"/>
</dbReference>
<keyword evidence="2" id="KW-0677">Repeat</keyword>
<keyword evidence="3 4" id="KW-0129">CBS domain</keyword>
<dbReference type="InterPro" id="IPR036318">
    <property type="entry name" value="FAD-bd_PCMH-like_sf"/>
</dbReference>
<feature type="region of interest" description="Disordered" evidence="5">
    <location>
        <begin position="1"/>
        <end position="20"/>
    </location>
</feature>
<organism evidence="7 8">
    <name type="scientific">Sphingomonas molluscorum</name>
    <dbReference type="NCBI Taxonomy" id="418184"/>
    <lineage>
        <taxon>Bacteria</taxon>
        <taxon>Pseudomonadati</taxon>
        <taxon>Pseudomonadota</taxon>
        <taxon>Alphaproteobacteria</taxon>
        <taxon>Sphingomonadales</taxon>
        <taxon>Sphingomonadaceae</taxon>
        <taxon>Sphingomonas</taxon>
    </lineage>
</organism>
<evidence type="ECO:0000259" key="6">
    <source>
        <dbReference type="PROSITE" id="PS51371"/>
    </source>
</evidence>
<evidence type="ECO:0000256" key="3">
    <source>
        <dbReference type="ARBA" id="ARBA00023122"/>
    </source>
</evidence>
<accession>A0ABU8Q212</accession>
<feature type="compositionally biased region" description="Low complexity" evidence="5">
    <location>
        <begin position="1"/>
        <end position="18"/>
    </location>
</feature>
<dbReference type="InterPro" id="IPR044751">
    <property type="entry name" value="Ion_transp-like_CBS"/>
</dbReference>
<evidence type="ECO:0000256" key="1">
    <source>
        <dbReference type="ARBA" id="ARBA00006446"/>
    </source>
</evidence>
<evidence type="ECO:0000256" key="5">
    <source>
        <dbReference type="SAM" id="MobiDB-lite"/>
    </source>
</evidence>
<dbReference type="SUPFAM" id="SSF56176">
    <property type="entry name" value="FAD-binding/transporter-associated domain-like"/>
    <property type="match status" value="1"/>
</dbReference>
<dbReference type="SUPFAM" id="SSF54631">
    <property type="entry name" value="CBS-domain pair"/>
    <property type="match status" value="1"/>
</dbReference>
<evidence type="ECO:0000313" key="7">
    <source>
        <dbReference type="EMBL" id="MEJ5093084.1"/>
    </source>
</evidence>
<evidence type="ECO:0000256" key="4">
    <source>
        <dbReference type="PROSITE-ProRule" id="PRU00703"/>
    </source>
</evidence>
<dbReference type="PROSITE" id="PS51371">
    <property type="entry name" value="CBS"/>
    <property type="match status" value="2"/>
</dbReference>
<dbReference type="Pfam" id="PF00571">
    <property type="entry name" value="CBS"/>
    <property type="match status" value="2"/>
</dbReference>
<dbReference type="InterPro" id="IPR005170">
    <property type="entry name" value="Transptr-assoc_dom"/>
</dbReference>
<evidence type="ECO:0000256" key="2">
    <source>
        <dbReference type="ARBA" id="ARBA00022737"/>
    </source>
</evidence>
<dbReference type="Gene3D" id="3.30.465.10">
    <property type="match status" value="1"/>
</dbReference>
<comment type="similarity">
    <text evidence="1">Belongs to the UPF0053 family. Hemolysin C subfamily.</text>
</comment>
<sequence length="307" mass="33336">MPEGSSSAAPGGDSSQAAGEGGVWRGIRALLFGEEHNETLRGRIEEVITEHEEEEARPVAGDLSPIERQMVRNILHFGERDAGDMGVPRADIVAVEESTPFSELVQIFAEAGHSRLPVYRERLDHVIGMIHVKDVFAILAREGAPPASITDLMRQPLYVPQSMGTLDLLAQMRASRTHLAVVLDEYSGTDGLITIEDLIEEIVGEIEDEHDEAPAALLVPIDGGGWDADARAELEDAAELIDPRLGEVEEDVETLGGLAFVLAGHVPKPGERLLHSSGWTLEIIDGDDRRVTRLRLHPPVAEAAVEE</sequence>
<dbReference type="InterPro" id="IPR016169">
    <property type="entry name" value="FAD-bd_PCMH_sub2"/>
</dbReference>
<dbReference type="Pfam" id="PF03471">
    <property type="entry name" value="CorC_HlyC"/>
    <property type="match status" value="1"/>
</dbReference>
<dbReference type="PANTHER" id="PTHR22777:SF27">
    <property type="entry name" value="MAGNESIUM AND COBALT EFFLUX PROTEIN CORC"/>
    <property type="match status" value="1"/>
</dbReference>
<dbReference type="Proteomes" id="UP001380365">
    <property type="component" value="Unassembled WGS sequence"/>
</dbReference>
<dbReference type="SMART" id="SM01091">
    <property type="entry name" value="CorC_HlyC"/>
    <property type="match status" value="1"/>
</dbReference>
<gene>
    <name evidence="7" type="ORF">WH159_00795</name>
</gene>
<feature type="domain" description="CBS" evidence="6">
    <location>
        <begin position="152"/>
        <end position="212"/>
    </location>
</feature>
<dbReference type="InterPro" id="IPR000644">
    <property type="entry name" value="CBS_dom"/>
</dbReference>
<dbReference type="CDD" id="cd04590">
    <property type="entry name" value="CBS_pair_CorC_HlyC_assoc"/>
    <property type="match status" value="1"/>
</dbReference>